<protein>
    <submittedName>
        <fullName evidence="4">Polyprenyl synthetase family protein</fullName>
    </submittedName>
</protein>
<dbReference type="SUPFAM" id="SSF48576">
    <property type="entry name" value="Terpenoid synthases"/>
    <property type="match status" value="1"/>
</dbReference>
<dbReference type="GO" id="GO:0004659">
    <property type="term" value="F:prenyltransferase activity"/>
    <property type="evidence" value="ECO:0007669"/>
    <property type="project" value="InterPro"/>
</dbReference>
<keyword evidence="2" id="KW-0460">Magnesium</keyword>
<dbReference type="PANTHER" id="PTHR12001:SF71">
    <property type="entry name" value="(2E,6E)-FARNESYL DIPHOSPHATE SYNTHASE"/>
    <property type="match status" value="1"/>
</dbReference>
<dbReference type="Pfam" id="PF00348">
    <property type="entry name" value="polyprenyl_synt"/>
    <property type="match status" value="1"/>
</dbReference>
<dbReference type="InterPro" id="IPR008949">
    <property type="entry name" value="Isoprenoid_synthase_dom_sf"/>
</dbReference>
<proteinExistence type="inferred from homology"/>
<dbReference type="PANTHER" id="PTHR12001">
    <property type="entry name" value="GERANYLGERANYL PYROPHOSPHATE SYNTHASE"/>
    <property type="match status" value="1"/>
</dbReference>
<keyword evidence="3" id="KW-0808">Transferase</keyword>
<gene>
    <name evidence="4" type="ORF">LR394_03625</name>
</gene>
<evidence type="ECO:0000256" key="3">
    <source>
        <dbReference type="RuleBase" id="RU004466"/>
    </source>
</evidence>
<comment type="caution">
    <text evidence="4">The sequence shown here is derived from an EMBL/GenBank/DDBJ whole genome shotgun (WGS) entry which is preliminary data.</text>
</comment>
<keyword evidence="5" id="KW-1185">Reference proteome</keyword>
<accession>A0A9X1SST7</accession>
<evidence type="ECO:0000313" key="4">
    <source>
        <dbReference type="EMBL" id="MCD5309970.1"/>
    </source>
</evidence>
<dbReference type="InterPro" id="IPR000092">
    <property type="entry name" value="Polyprenyl_synt"/>
</dbReference>
<dbReference type="RefSeq" id="WP_231438899.1">
    <property type="nucleotide sequence ID" value="NZ_JAJOMB010000002.1"/>
</dbReference>
<dbReference type="GO" id="GO:0046872">
    <property type="term" value="F:metal ion binding"/>
    <property type="evidence" value="ECO:0007669"/>
    <property type="project" value="UniProtKB-KW"/>
</dbReference>
<evidence type="ECO:0000256" key="2">
    <source>
        <dbReference type="ARBA" id="ARBA00022842"/>
    </source>
</evidence>
<dbReference type="Proteomes" id="UP001138997">
    <property type="component" value="Unassembled WGS sequence"/>
</dbReference>
<dbReference type="AlphaFoldDB" id="A0A9X1SST7"/>
<dbReference type="GO" id="GO:0008299">
    <property type="term" value="P:isoprenoid biosynthetic process"/>
    <property type="evidence" value="ECO:0007669"/>
    <property type="project" value="InterPro"/>
</dbReference>
<dbReference type="Gene3D" id="1.10.600.10">
    <property type="entry name" value="Farnesyl Diphosphate Synthase"/>
    <property type="match status" value="1"/>
</dbReference>
<evidence type="ECO:0000313" key="5">
    <source>
        <dbReference type="Proteomes" id="UP001138997"/>
    </source>
</evidence>
<dbReference type="PROSITE" id="PS00444">
    <property type="entry name" value="POLYPRENYL_SYNTHASE_2"/>
    <property type="match status" value="1"/>
</dbReference>
<name>A0A9X1SST7_9ACTN</name>
<dbReference type="SFLD" id="SFLDG01017">
    <property type="entry name" value="Polyprenyl_Transferase_Like"/>
    <property type="match status" value="1"/>
</dbReference>
<dbReference type="PROSITE" id="PS00723">
    <property type="entry name" value="POLYPRENYL_SYNTHASE_1"/>
    <property type="match status" value="1"/>
</dbReference>
<dbReference type="CDD" id="cd00685">
    <property type="entry name" value="Trans_IPPS_HT"/>
    <property type="match status" value="1"/>
</dbReference>
<reference evidence="4" key="1">
    <citation type="submission" date="2021-11" db="EMBL/GenBank/DDBJ databases">
        <title>Streptomyces corallinus and Kineosporia corallina sp. nov., two new coral-derived marine actinobacteria.</title>
        <authorList>
            <person name="Buangrab K."/>
            <person name="Sutthacheep M."/>
            <person name="Yeemin T."/>
            <person name="Harunari E."/>
            <person name="Igarashi Y."/>
            <person name="Sripreechasak P."/>
            <person name="Kanchanasin P."/>
            <person name="Tanasupawat S."/>
            <person name="Phongsopitanun W."/>
        </authorList>
    </citation>
    <scope>NUCLEOTIDE SEQUENCE</scope>
    <source>
        <strain evidence="4">JCM 31032</strain>
    </source>
</reference>
<dbReference type="EMBL" id="JAJOMB010000002">
    <property type="protein sequence ID" value="MCD5309970.1"/>
    <property type="molecule type" value="Genomic_DNA"/>
</dbReference>
<keyword evidence="1" id="KW-0479">Metal-binding</keyword>
<comment type="similarity">
    <text evidence="3">Belongs to the FPP/GGPP synthase family.</text>
</comment>
<sequence length="340" mass="35493">MSTEAVSAPPALARTRALLDPALRRAVARLDPVNRSISEYHLGWVTADGTPREPAGGKAVRPTVTLLAAEACGAAAETAIPGAVSVELVHNFSLIHDDVMDGDTERRHQPTVWALWGVPAAILTGDALVNLAQEVLLPRDPQASAVLGSAIREMIRGQTEDLAFERRDWVELPECRAMAAGKTGALLSASARIGGLLGGGSAAAVDALGAYGAHVGMAFQLVDDVLGIWGDTSVTGKPVLSDLRARKKSLPVTYVLSAGGSPAQAIADWLAAPEPADGAPETELERIADVLDAAGGRDWALAEADREIGQAVQALDSVPLAEPAREELKALTRFLTHRSA</sequence>
<organism evidence="4 5">
    <name type="scientific">Kineosporia babensis</name>
    <dbReference type="NCBI Taxonomy" id="499548"/>
    <lineage>
        <taxon>Bacteria</taxon>
        <taxon>Bacillati</taxon>
        <taxon>Actinomycetota</taxon>
        <taxon>Actinomycetes</taxon>
        <taxon>Kineosporiales</taxon>
        <taxon>Kineosporiaceae</taxon>
        <taxon>Kineosporia</taxon>
    </lineage>
</organism>
<dbReference type="InterPro" id="IPR033749">
    <property type="entry name" value="Polyprenyl_synt_CS"/>
</dbReference>
<evidence type="ECO:0000256" key="1">
    <source>
        <dbReference type="ARBA" id="ARBA00022723"/>
    </source>
</evidence>
<dbReference type="SFLD" id="SFLDS00005">
    <property type="entry name" value="Isoprenoid_Synthase_Type_I"/>
    <property type="match status" value="1"/>
</dbReference>